<dbReference type="GO" id="GO:0005634">
    <property type="term" value="C:nucleus"/>
    <property type="evidence" value="ECO:0007669"/>
    <property type="project" value="UniProtKB-SubCell"/>
</dbReference>
<keyword evidence="2" id="KW-0539">Nucleus</keyword>
<dbReference type="InterPro" id="IPR001138">
    <property type="entry name" value="Zn2Cys6_DnaBD"/>
</dbReference>
<keyword evidence="5" id="KW-1185">Reference proteome</keyword>
<dbReference type="CDD" id="cd00067">
    <property type="entry name" value="GAL4"/>
    <property type="match status" value="1"/>
</dbReference>
<name>A0A8K0L6Z3_9PEZI</name>
<dbReference type="Gene3D" id="4.10.240.10">
    <property type="entry name" value="Zn(2)-C6 fungal-type DNA-binding domain"/>
    <property type="match status" value="1"/>
</dbReference>
<protein>
    <recommendedName>
        <fullName evidence="3">Zn(2)-C6 fungal-type domain-containing protein</fullName>
    </recommendedName>
</protein>
<dbReference type="PANTHER" id="PTHR31001">
    <property type="entry name" value="UNCHARACTERIZED TRANSCRIPTIONAL REGULATORY PROTEIN"/>
    <property type="match status" value="1"/>
</dbReference>
<gene>
    <name evidence="4" type="ORF">KVT40_002495</name>
</gene>
<dbReference type="CDD" id="cd12148">
    <property type="entry name" value="fungal_TF_MHR"/>
    <property type="match status" value="1"/>
</dbReference>
<feature type="domain" description="Zn(2)-C6 fungal-type" evidence="3">
    <location>
        <begin position="47"/>
        <end position="79"/>
    </location>
</feature>
<dbReference type="OrthoDB" id="4898680at2759"/>
<sequence length="731" mass="81768">MSAPNSDTRSERHEKLSQAMSFLRPSLIPRKLLPVQPRPSMPTRSAACDPCRFAKLACDHAQPVCSRCRNRGRDPDCKYREKPFRRTPKSTPSITRVSSTAAVPVAADVSPTAATAVTPATPATPGLTSTRYPNPGYLGSSSLSNVFEQIPADVNGTSQESPLERSRPSDSMSNFVGVEQLAYGARLLDSLVMTMPIKPSSRLVQRWIERGINLALAELISRQCYESAVEVIEALRQKTRSADELSELLFRNSSEPVQMQQTTSVDQFCSQCCGSNARWETIGLFVTAVARAAGDYSTFDDLYDYDNRLPFERAIMHLSDSILGICLTLDCLNDLQLALQYENFVLHSCTEGDQSYNSWRRLGDVISSLFALGHHRQIEVRTFLPPFVIEMRRTAFARAYSADKNVSIFLGRPPRLHRRYCQFYLPHSGILIRGGDRNPLRSAVTWQEDNLFNYTTDTKWAAICGILKADLLDIMEEDDSDERRARIDVVVECARVQWEAFPSHLRLNQPLRFYEMQPFRRDLLVGSKLNYLHTLFLAQLARSSRVIVPEKDMIGLSIEMLGLAVEAALLKDTLANSGTSLVWKVAYYGLAAAGMICLALLNPSLRVHFEAEMPKVIQDLQVLVAQVETGALVRFEEANFGLLDAATRTIQNLLNRIITGRLPYYLLNSSTQTAAQPNDNQSEVFWDSWTHNELPDFEADFWLNLGGHPLLIDVEQDTTLPVGDDSVAAGT</sequence>
<dbReference type="GO" id="GO:0000981">
    <property type="term" value="F:DNA-binding transcription factor activity, RNA polymerase II-specific"/>
    <property type="evidence" value="ECO:0007669"/>
    <property type="project" value="InterPro"/>
</dbReference>
<proteinExistence type="predicted"/>
<dbReference type="AlphaFoldDB" id="A0A8K0L6Z3"/>
<dbReference type="Proteomes" id="UP000809789">
    <property type="component" value="Unassembled WGS sequence"/>
</dbReference>
<dbReference type="Pfam" id="PF00172">
    <property type="entry name" value="Zn_clus"/>
    <property type="match status" value="1"/>
</dbReference>
<organism evidence="4 5">
    <name type="scientific">Elsinoe batatas</name>
    <dbReference type="NCBI Taxonomy" id="2601811"/>
    <lineage>
        <taxon>Eukaryota</taxon>
        <taxon>Fungi</taxon>
        <taxon>Dikarya</taxon>
        <taxon>Ascomycota</taxon>
        <taxon>Pezizomycotina</taxon>
        <taxon>Dothideomycetes</taxon>
        <taxon>Dothideomycetidae</taxon>
        <taxon>Myriangiales</taxon>
        <taxon>Elsinoaceae</taxon>
        <taxon>Elsinoe</taxon>
    </lineage>
</organism>
<comment type="subcellular location">
    <subcellularLocation>
        <location evidence="1">Nucleus</location>
    </subcellularLocation>
</comment>
<reference evidence="4" key="1">
    <citation type="submission" date="2021-07" db="EMBL/GenBank/DDBJ databases">
        <title>Elsinoe batatas strain:CRI-CJ2 Genome sequencing and assembly.</title>
        <authorList>
            <person name="Huang L."/>
        </authorList>
    </citation>
    <scope>NUCLEOTIDE SEQUENCE</scope>
    <source>
        <strain evidence="4">CRI-CJ2</strain>
    </source>
</reference>
<dbReference type="PROSITE" id="PS00463">
    <property type="entry name" value="ZN2_CY6_FUNGAL_1"/>
    <property type="match status" value="1"/>
</dbReference>
<evidence type="ECO:0000313" key="5">
    <source>
        <dbReference type="Proteomes" id="UP000809789"/>
    </source>
</evidence>
<dbReference type="SMART" id="SM00066">
    <property type="entry name" value="GAL4"/>
    <property type="match status" value="1"/>
</dbReference>
<dbReference type="InterPro" id="IPR050613">
    <property type="entry name" value="Sec_Metabolite_Reg"/>
</dbReference>
<evidence type="ECO:0000256" key="2">
    <source>
        <dbReference type="ARBA" id="ARBA00023242"/>
    </source>
</evidence>
<dbReference type="PANTHER" id="PTHR31001:SF40">
    <property type="entry name" value="ZN(II)2CYS6 TRANSCRIPTION FACTOR (EUROFUNG)"/>
    <property type="match status" value="1"/>
</dbReference>
<evidence type="ECO:0000259" key="3">
    <source>
        <dbReference type="PROSITE" id="PS50048"/>
    </source>
</evidence>
<evidence type="ECO:0000256" key="1">
    <source>
        <dbReference type="ARBA" id="ARBA00004123"/>
    </source>
</evidence>
<dbReference type="PROSITE" id="PS50048">
    <property type="entry name" value="ZN2_CY6_FUNGAL_2"/>
    <property type="match status" value="1"/>
</dbReference>
<dbReference type="EMBL" id="JAESVG020000003">
    <property type="protein sequence ID" value="KAG8628630.1"/>
    <property type="molecule type" value="Genomic_DNA"/>
</dbReference>
<dbReference type="SUPFAM" id="SSF57701">
    <property type="entry name" value="Zn2/Cys6 DNA-binding domain"/>
    <property type="match status" value="1"/>
</dbReference>
<accession>A0A8K0L6Z3</accession>
<comment type="caution">
    <text evidence="4">The sequence shown here is derived from an EMBL/GenBank/DDBJ whole genome shotgun (WGS) entry which is preliminary data.</text>
</comment>
<dbReference type="InterPro" id="IPR036864">
    <property type="entry name" value="Zn2-C6_fun-type_DNA-bd_sf"/>
</dbReference>
<evidence type="ECO:0000313" key="4">
    <source>
        <dbReference type="EMBL" id="KAG8628630.1"/>
    </source>
</evidence>
<dbReference type="GO" id="GO:0008270">
    <property type="term" value="F:zinc ion binding"/>
    <property type="evidence" value="ECO:0007669"/>
    <property type="project" value="InterPro"/>
</dbReference>